<dbReference type="Proteomes" id="UP001154282">
    <property type="component" value="Unassembled WGS sequence"/>
</dbReference>
<evidence type="ECO:0000313" key="2">
    <source>
        <dbReference type="Proteomes" id="UP001154282"/>
    </source>
</evidence>
<accession>A0AAV0IQ12</accession>
<gene>
    <name evidence="1" type="ORF">LITE_LOCUS10422</name>
</gene>
<keyword evidence="2" id="KW-1185">Reference proteome</keyword>
<dbReference type="EMBL" id="CAMGYJ010000004">
    <property type="protein sequence ID" value="CAI0399690.1"/>
    <property type="molecule type" value="Genomic_DNA"/>
</dbReference>
<evidence type="ECO:0000313" key="1">
    <source>
        <dbReference type="EMBL" id="CAI0399690.1"/>
    </source>
</evidence>
<reference evidence="1" key="1">
    <citation type="submission" date="2022-08" db="EMBL/GenBank/DDBJ databases">
        <authorList>
            <person name="Gutierrez-Valencia J."/>
        </authorList>
    </citation>
    <scope>NUCLEOTIDE SEQUENCE</scope>
</reference>
<dbReference type="AlphaFoldDB" id="A0AAV0IQ12"/>
<organism evidence="1 2">
    <name type="scientific">Linum tenue</name>
    <dbReference type="NCBI Taxonomy" id="586396"/>
    <lineage>
        <taxon>Eukaryota</taxon>
        <taxon>Viridiplantae</taxon>
        <taxon>Streptophyta</taxon>
        <taxon>Embryophyta</taxon>
        <taxon>Tracheophyta</taxon>
        <taxon>Spermatophyta</taxon>
        <taxon>Magnoliopsida</taxon>
        <taxon>eudicotyledons</taxon>
        <taxon>Gunneridae</taxon>
        <taxon>Pentapetalae</taxon>
        <taxon>rosids</taxon>
        <taxon>fabids</taxon>
        <taxon>Malpighiales</taxon>
        <taxon>Linaceae</taxon>
        <taxon>Linum</taxon>
    </lineage>
</organism>
<proteinExistence type="predicted"/>
<protein>
    <submittedName>
        <fullName evidence="1">Uncharacterized protein</fullName>
    </submittedName>
</protein>
<sequence length="25" mass="2838">MGESWGEEGLAQFTEGCYLTEEKSR</sequence>
<name>A0AAV0IQ12_9ROSI</name>
<comment type="caution">
    <text evidence="1">The sequence shown here is derived from an EMBL/GenBank/DDBJ whole genome shotgun (WGS) entry which is preliminary data.</text>
</comment>